<reference evidence="1" key="1">
    <citation type="journal article" date="2014" name="Front. Microbiol.">
        <title>High frequency of phylogenetically diverse reductive dehalogenase-homologous genes in deep subseafloor sedimentary metagenomes.</title>
        <authorList>
            <person name="Kawai M."/>
            <person name="Futagami T."/>
            <person name="Toyoda A."/>
            <person name="Takaki Y."/>
            <person name="Nishi S."/>
            <person name="Hori S."/>
            <person name="Arai W."/>
            <person name="Tsubouchi T."/>
            <person name="Morono Y."/>
            <person name="Uchiyama I."/>
            <person name="Ito T."/>
            <person name="Fujiyama A."/>
            <person name="Inagaki F."/>
            <person name="Takami H."/>
        </authorList>
    </citation>
    <scope>NUCLEOTIDE SEQUENCE</scope>
    <source>
        <strain evidence="1">Expedition CK06-06</strain>
    </source>
</reference>
<proteinExistence type="predicted"/>
<accession>X0TQG6</accession>
<evidence type="ECO:0000313" key="1">
    <source>
        <dbReference type="EMBL" id="GAF90397.1"/>
    </source>
</evidence>
<dbReference type="AlphaFoldDB" id="X0TQG6"/>
<organism evidence="1">
    <name type="scientific">marine sediment metagenome</name>
    <dbReference type="NCBI Taxonomy" id="412755"/>
    <lineage>
        <taxon>unclassified sequences</taxon>
        <taxon>metagenomes</taxon>
        <taxon>ecological metagenomes</taxon>
    </lineage>
</organism>
<comment type="caution">
    <text evidence="1">The sequence shown here is derived from an EMBL/GenBank/DDBJ whole genome shotgun (WGS) entry which is preliminary data.</text>
</comment>
<sequence length="180" mass="20427">MTGWRQKANARIARIARFIVRRPWWVIAACLLAVVAPASQLPSIRFDTSTEGFLHDDDPALLQYHAFRDQFGRDDLIVLALQPPRVFDLAFLTTLRELHERLEAEVPHLDEVTSLINARATRGSEDELLVEDLLEEWPGGPQDLQSLEAWVTSNPSYRNLLISEDGRFTTLAIRTSAYSS</sequence>
<protein>
    <recommendedName>
        <fullName evidence="2">Membrane transport protein MMPL domain-containing protein</fullName>
    </recommendedName>
</protein>
<name>X0TQG6_9ZZZZ</name>
<dbReference type="EMBL" id="BARS01010158">
    <property type="protein sequence ID" value="GAF90397.1"/>
    <property type="molecule type" value="Genomic_DNA"/>
</dbReference>
<gene>
    <name evidence="1" type="ORF">S01H1_18908</name>
</gene>
<evidence type="ECO:0008006" key="2">
    <source>
        <dbReference type="Google" id="ProtNLM"/>
    </source>
</evidence>
<feature type="non-terminal residue" evidence="1">
    <location>
        <position position="180"/>
    </location>
</feature>